<dbReference type="OrthoDB" id="287932at2"/>
<organism evidence="2 3">
    <name type="scientific">Methylobacterium variabile</name>
    <dbReference type="NCBI Taxonomy" id="298794"/>
    <lineage>
        <taxon>Bacteria</taxon>
        <taxon>Pseudomonadati</taxon>
        <taxon>Pseudomonadota</taxon>
        <taxon>Alphaproteobacteria</taxon>
        <taxon>Hyphomicrobiales</taxon>
        <taxon>Methylobacteriaceae</taxon>
        <taxon>Methylobacterium</taxon>
    </lineage>
</organism>
<evidence type="ECO:0000313" key="2">
    <source>
        <dbReference type="EMBL" id="KMO39042.1"/>
    </source>
</evidence>
<dbReference type="PATRIC" id="fig|298794.3.peg.6782"/>
<dbReference type="PROSITE" id="PS51725">
    <property type="entry name" value="ABM"/>
    <property type="match status" value="1"/>
</dbReference>
<keyword evidence="3" id="KW-1185">Reference proteome</keyword>
<dbReference type="InterPro" id="IPR007138">
    <property type="entry name" value="ABM_dom"/>
</dbReference>
<dbReference type="InterPro" id="IPR050744">
    <property type="entry name" value="AI-2_Isomerase_LsrG"/>
</dbReference>
<dbReference type="SUPFAM" id="SSF54909">
    <property type="entry name" value="Dimeric alpha+beta barrel"/>
    <property type="match status" value="1"/>
</dbReference>
<dbReference type="Proteomes" id="UP000035955">
    <property type="component" value="Unassembled WGS sequence"/>
</dbReference>
<dbReference type="Gene3D" id="3.30.70.100">
    <property type="match status" value="1"/>
</dbReference>
<evidence type="ECO:0000313" key="3">
    <source>
        <dbReference type="Proteomes" id="UP000035955"/>
    </source>
</evidence>
<dbReference type="RefSeq" id="WP_048444191.1">
    <property type="nucleotide sequence ID" value="NZ_LABY01000064.1"/>
</dbReference>
<gene>
    <name evidence="2" type="ORF">VQ02_10810</name>
</gene>
<dbReference type="GO" id="GO:0005829">
    <property type="term" value="C:cytosol"/>
    <property type="evidence" value="ECO:0007669"/>
    <property type="project" value="TreeGrafter"/>
</dbReference>
<feature type="domain" description="ABM" evidence="1">
    <location>
        <begin position="2"/>
        <end position="99"/>
    </location>
</feature>
<dbReference type="InterPro" id="IPR011008">
    <property type="entry name" value="Dimeric_a/b-barrel"/>
</dbReference>
<protein>
    <submittedName>
        <fullName evidence="2">Antibiotic biosynthesis monooxygenase</fullName>
    </submittedName>
</protein>
<reference evidence="2 3" key="1">
    <citation type="submission" date="2015-03" db="EMBL/GenBank/DDBJ databases">
        <title>Genome sequencing of Methylobacterium variabile DSM 16961.</title>
        <authorList>
            <person name="Chaudhry V."/>
            <person name="Patil P.B."/>
        </authorList>
    </citation>
    <scope>NUCLEOTIDE SEQUENCE [LARGE SCALE GENOMIC DNA]</scope>
    <source>
        <strain evidence="2 3">DSM 16961</strain>
    </source>
</reference>
<evidence type="ECO:0000259" key="1">
    <source>
        <dbReference type="PROSITE" id="PS51725"/>
    </source>
</evidence>
<comment type="caution">
    <text evidence="2">The sequence shown here is derived from an EMBL/GenBank/DDBJ whole genome shotgun (WGS) entry which is preliminary data.</text>
</comment>
<name>A0A0J6SZM0_9HYPH</name>
<dbReference type="PANTHER" id="PTHR33336">
    <property type="entry name" value="QUINOL MONOOXYGENASE YGIN-RELATED"/>
    <property type="match status" value="1"/>
</dbReference>
<dbReference type="Pfam" id="PF03992">
    <property type="entry name" value="ABM"/>
    <property type="match status" value="1"/>
</dbReference>
<sequence>MIHVLAIITTKPGMRETVLEAFRANVPAVHAEEGCIEYAAAIDTEGAGPVQTPFGPDSFVVVERWASLDALKAHAAAPHMVAYGAKIKEHLVSRVIHVLSPV</sequence>
<keyword evidence="2" id="KW-0503">Monooxygenase</keyword>
<keyword evidence="2" id="KW-0560">Oxidoreductase</keyword>
<dbReference type="GO" id="GO:0004497">
    <property type="term" value="F:monooxygenase activity"/>
    <property type="evidence" value="ECO:0007669"/>
    <property type="project" value="UniProtKB-KW"/>
</dbReference>
<dbReference type="EMBL" id="LABY01000064">
    <property type="protein sequence ID" value="KMO39042.1"/>
    <property type="molecule type" value="Genomic_DNA"/>
</dbReference>
<dbReference type="AlphaFoldDB" id="A0A0J6SZM0"/>
<proteinExistence type="predicted"/>
<dbReference type="PANTHER" id="PTHR33336:SF3">
    <property type="entry name" value="ABM DOMAIN-CONTAINING PROTEIN"/>
    <property type="match status" value="1"/>
</dbReference>
<accession>A0A0J6SZM0</accession>